<dbReference type="FunFam" id="2.30.29.30:FF:000286">
    <property type="entry name" value="PH-protein kinase domain containing protein"/>
    <property type="match status" value="1"/>
</dbReference>
<dbReference type="PROSITE" id="PS50003">
    <property type="entry name" value="PH_DOMAIN"/>
    <property type="match status" value="1"/>
</dbReference>
<dbReference type="PANTHER" id="PTHR14336:SF18">
    <property type="entry name" value="PH DOMAIN-CONTAINING PROTEIN"/>
    <property type="match status" value="1"/>
</dbReference>
<dbReference type="InterPro" id="IPR011993">
    <property type="entry name" value="PH-like_dom_sf"/>
</dbReference>
<accession>W9RPH6</accession>
<dbReference type="AlphaFoldDB" id="W9RPH6"/>
<evidence type="ECO:0000313" key="2">
    <source>
        <dbReference type="EMBL" id="EXC01455.1"/>
    </source>
</evidence>
<proteinExistence type="predicted"/>
<dbReference type="SUPFAM" id="SSF50729">
    <property type="entry name" value="PH domain-like"/>
    <property type="match status" value="1"/>
</dbReference>
<evidence type="ECO:0000259" key="1">
    <source>
        <dbReference type="PROSITE" id="PS50003"/>
    </source>
</evidence>
<sequence length="145" mass="16553">MEGIWRAVTGQDPSPDDYSGVEFWSEPDRAGWLTKQGEYIKTWRRRWFVLKQGKLLWFKDSSVTRASTPRGVINMATCQTVKGAEDVVHKPCAFELSCASQEAMYFVADTDKEKEDWINSIGKSIVQNSLALADSEVVDYDHVRR</sequence>
<keyword evidence="3" id="KW-1185">Reference proteome</keyword>
<reference evidence="3" key="1">
    <citation type="submission" date="2013-01" db="EMBL/GenBank/DDBJ databases">
        <title>Draft Genome Sequence of a Mulberry Tree, Morus notabilis C.K. Schneid.</title>
        <authorList>
            <person name="He N."/>
            <person name="Zhao S."/>
        </authorList>
    </citation>
    <scope>NUCLEOTIDE SEQUENCE</scope>
</reference>
<dbReference type="Gene3D" id="2.30.29.30">
    <property type="entry name" value="Pleckstrin-homology domain (PH domain)/Phosphotyrosine-binding domain (PTB)"/>
    <property type="match status" value="1"/>
</dbReference>
<evidence type="ECO:0000313" key="3">
    <source>
        <dbReference type="Proteomes" id="UP000030645"/>
    </source>
</evidence>
<dbReference type="CDD" id="cd13276">
    <property type="entry name" value="PH_AtPH1"/>
    <property type="match status" value="1"/>
</dbReference>
<dbReference type="Pfam" id="PF00169">
    <property type="entry name" value="PH"/>
    <property type="match status" value="1"/>
</dbReference>
<feature type="domain" description="PH" evidence="1">
    <location>
        <begin position="26"/>
        <end position="126"/>
    </location>
</feature>
<dbReference type="SMART" id="SM00233">
    <property type="entry name" value="PH"/>
    <property type="match status" value="1"/>
</dbReference>
<dbReference type="Proteomes" id="UP000030645">
    <property type="component" value="Unassembled WGS sequence"/>
</dbReference>
<dbReference type="eggNOG" id="ENOG502RXGP">
    <property type="taxonomic scope" value="Eukaryota"/>
</dbReference>
<dbReference type="OrthoDB" id="185175at2759"/>
<organism evidence="2 3">
    <name type="scientific">Morus notabilis</name>
    <dbReference type="NCBI Taxonomy" id="981085"/>
    <lineage>
        <taxon>Eukaryota</taxon>
        <taxon>Viridiplantae</taxon>
        <taxon>Streptophyta</taxon>
        <taxon>Embryophyta</taxon>
        <taxon>Tracheophyta</taxon>
        <taxon>Spermatophyta</taxon>
        <taxon>Magnoliopsida</taxon>
        <taxon>eudicotyledons</taxon>
        <taxon>Gunneridae</taxon>
        <taxon>Pentapetalae</taxon>
        <taxon>rosids</taxon>
        <taxon>fabids</taxon>
        <taxon>Rosales</taxon>
        <taxon>Moraceae</taxon>
        <taxon>Moreae</taxon>
        <taxon>Morus</taxon>
    </lineage>
</organism>
<gene>
    <name evidence="2" type="ORF">L484_022026</name>
</gene>
<name>W9RPH6_9ROSA</name>
<dbReference type="InterPro" id="IPR001849">
    <property type="entry name" value="PH_domain"/>
</dbReference>
<dbReference type="EMBL" id="KE345330">
    <property type="protein sequence ID" value="EXC01455.1"/>
    <property type="molecule type" value="Genomic_DNA"/>
</dbReference>
<dbReference type="KEGG" id="mnt:21404861"/>
<protein>
    <submittedName>
        <fullName evidence="2">Pleckstrin-like domain-containing protein 1</fullName>
    </submittedName>
</protein>
<dbReference type="InterPro" id="IPR051707">
    <property type="entry name" value="PI-Interact_SigTrans_Reg"/>
</dbReference>
<dbReference type="PANTHER" id="PTHR14336">
    <property type="entry name" value="TANDEM PH DOMAIN CONTAINING PROTEIN"/>
    <property type="match status" value="1"/>
</dbReference>